<proteinExistence type="predicted"/>
<keyword evidence="2" id="KW-1185">Reference proteome</keyword>
<gene>
    <name evidence="1" type="ORF">QYF61_010256</name>
</gene>
<sequence length="321" mass="35975">MQYSSWGLTRAEEQNYLPQPAGLASFDAAEDTVGFLDCERTVLAHYPQALPTRAALNSFIPQPVLIPGVALTQVPLNGIPSLRHVNCTTQLGVICKSAEGALNPTVYVIDEGTAHLQHQYCIQLWSPQHRKDMDLLEQVQRRATKTIRGMEHLSYEERLRVVVVQPGEEKALGRPYCSLSVLKGGLQERGGQNFLACCDRTRENAFKLKEGRIRLDVRKKFFTIRVVKHWNRLPGQVADAPSLEAFKVRLDRALSNVRLLRAPSNLSLNVSRDGASITSLGNLFQCFTILIVKNFFLISSLNLPLFSLKPFPLVLLLFNRA</sequence>
<evidence type="ECO:0000313" key="1">
    <source>
        <dbReference type="EMBL" id="KAK4822133.1"/>
    </source>
</evidence>
<reference evidence="1 2" key="1">
    <citation type="journal article" date="2023" name="J. Hered.">
        <title>Chromosome-level genome of the wood stork (Mycteria americana) provides insight into avian chromosome evolution.</title>
        <authorList>
            <person name="Flamio R. Jr."/>
            <person name="Ramstad K.M."/>
        </authorList>
    </citation>
    <scope>NUCLEOTIDE SEQUENCE [LARGE SCALE GENOMIC DNA]</scope>
    <source>
        <strain evidence="1">JAX WOST 10</strain>
    </source>
</reference>
<organism evidence="1 2">
    <name type="scientific">Mycteria americana</name>
    <name type="common">Wood stork</name>
    <dbReference type="NCBI Taxonomy" id="33587"/>
    <lineage>
        <taxon>Eukaryota</taxon>
        <taxon>Metazoa</taxon>
        <taxon>Chordata</taxon>
        <taxon>Craniata</taxon>
        <taxon>Vertebrata</taxon>
        <taxon>Euteleostomi</taxon>
        <taxon>Archelosauria</taxon>
        <taxon>Archosauria</taxon>
        <taxon>Dinosauria</taxon>
        <taxon>Saurischia</taxon>
        <taxon>Theropoda</taxon>
        <taxon>Coelurosauria</taxon>
        <taxon>Aves</taxon>
        <taxon>Neognathae</taxon>
        <taxon>Neoaves</taxon>
        <taxon>Aequornithes</taxon>
        <taxon>Ciconiiformes</taxon>
        <taxon>Ciconiidae</taxon>
        <taxon>Mycteria</taxon>
    </lineage>
</organism>
<accession>A0AAN7N5E6</accession>
<dbReference type="Proteomes" id="UP001333110">
    <property type="component" value="Unassembled WGS sequence"/>
</dbReference>
<name>A0AAN7N5E6_MYCAM</name>
<dbReference type="AlphaFoldDB" id="A0AAN7N5E6"/>
<dbReference type="EMBL" id="JAUNZN010000004">
    <property type="protein sequence ID" value="KAK4822133.1"/>
    <property type="molecule type" value="Genomic_DNA"/>
</dbReference>
<protein>
    <submittedName>
        <fullName evidence="1">Uncharacterized protein</fullName>
    </submittedName>
</protein>
<comment type="caution">
    <text evidence="1">The sequence shown here is derived from an EMBL/GenBank/DDBJ whole genome shotgun (WGS) entry which is preliminary data.</text>
</comment>
<evidence type="ECO:0000313" key="2">
    <source>
        <dbReference type="Proteomes" id="UP001333110"/>
    </source>
</evidence>